<evidence type="ECO:0000313" key="2">
    <source>
        <dbReference type="EMBL" id="MPC24091.1"/>
    </source>
</evidence>
<keyword evidence="3" id="KW-1185">Reference proteome</keyword>
<sequence length="75" mass="8214">MKIRHGTEGANRMHTRKGIEYCTSPPEQKTNDPISPDGRPCHSATLHKTGRRSVVLSSVAVTHSPAIMNSHRAGR</sequence>
<name>A0A5B7DR61_PORTR</name>
<dbReference type="EMBL" id="VSRR010001288">
    <property type="protein sequence ID" value="MPC24091.1"/>
    <property type="molecule type" value="Genomic_DNA"/>
</dbReference>
<feature type="region of interest" description="Disordered" evidence="1">
    <location>
        <begin position="1"/>
        <end position="40"/>
    </location>
</feature>
<dbReference type="AlphaFoldDB" id="A0A5B7DR61"/>
<protein>
    <submittedName>
        <fullName evidence="2">Uncharacterized protein</fullName>
    </submittedName>
</protein>
<evidence type="ECO:0000313" key="3">
    <source>
        <dbReference type="Proteomes" id="UP000324222"/>
    </source>
</evidence>
<evidence type="ECO:0000256" key="1">
    <source>
        <dbReference type="SAM" id="MobiDB-lite"/>
    </source>
</evidence>
<comment type="caution">
    <text evidence="2">The sequence shown here is derived from an EMBL/GenBank/DDBJ whole genome shotgun (WGS) entry which is preliminary data.</text>
</comment>
<accession>A0A5B7DR61</accession>
<dbReference type="Proteomes" id="UP000324222">
    <property type="component" value="Unassembled WGS sequence"/>
</dbReference>
<organism evidence="2 3">
    <name type="scientific">Portunus trituberculatus</name>
    <name type="common">Swimming crab</name>
    <name type="synonym">Neptunus trituberculatus</name>
    <dbReference type="NCBI Taxonomy" id="210409"/>
    <lineage>
        <taxon>Eukaryota</taxon>
        <taxon>Metazoa</taxon>
        <taxon>Ecdysozoa</taxon>
        <taxon>Arthropoda</taxon>
        <taxon>Crustacea</taxon>
        <taxon>Multicrustacea</taxon>
        <taxon>Malacostraca</taxon>
        <taxon>Eumalacostraca</taxon>
        <taxon>Eucarida</taxon>
        <taxon>Decapoda</taxon>
        <taxon>Pleocyemata</taxon>
        <taxon>Brachyura</taxon>
        <taxon>Eubrachyura</taxon>
        <taxon>Portunoidea</taxon>
        <taxon>Portunidae</taxon>
        <taxon>Portuninae</taxon>
        <taxon>Portunus</taxon>
    </lineage>
</organism>
<gene>
    <name evidence="2" type="ORF">E2C01_017162</name>
</gene>
<proteinExistence type="predicted"/>
<reference evidence="2 3" key="1">
    <citation type="submission" date="2019-05" db="EMBL/GenBank/DDBJ databases">
        <title>Another draft genome of Portunus trituberculatus and its Hox gene families provides insights of decapod evolution.</title>
        <authorList>
            <person name="Jeong J.-H."/>
            <person name="Song I."/>
            <person name="Kim S."/>
            <person name="Choi T."/>
            <person name="Kim D."/>
            <person name="Ryu S."/>
            <person name="Kim W."/>
        </authorList>
    </citation>
    <scope>NUCLEOTIDE SEQUENCE [LARGE SCALE GENOMIC DNA]</scope>
    <source>
        <tissue evidence="2">Muscle</tissue>
    </source>
</reference>